<evidence type="ECO:0008006" key="3">
    <source>
        <dbReference type="Google" id="ProtNLM"/>
    </source>
</evidence>
<dbReference type="RefSeq" id="WP_208269599.1">
    <property type="nucleotide sequence ID" value="NZ_BAAAGM010000047.1"/>
</dbReference>
<gene>
    <name evidence="1" type="ORF">J4557_27290</name>
</gene>
<comment type="caution">
    <text evidence="1">The sequence shown here is derived from an EMBL/GenBank/DDBJ whole genome shotgun (WGS) entry which is preliminary data.</text>
</comment>
<sequence length="212" mass="24302">MGAIPESSTPRRFNLTMLNAAYDAFRRDMARMSAAADADAAPDPGRVARGWAMFRRHWLAQQAAEQRALWAVMRGRERPAVFDALETRAFRVVPLLDGVDAALEHGDRRTLRQYARALPAAVNDLLDYKEAEMLPLIHRALTPFEWGTFDVEMRRELGMRGLASFVPWLLDGAPDATSRAVMRLLPPPFRMLYRARWLPRYRRRERWAAPAV</sequence>
<evidence type="ECO:0000313" key="1">
    <source>
        <dbReference type="EMBL" id="MBO2441235.1"/>
    </source>
</evidence>
<keyword evidence="2" id="KW-1185">Reference proteome</keyword>
<dbReference type="EMBL" id="JAGEOK010000018">
    <property type="protein sequence ID" value="MBO2441235.1"/>
    <property type="molecule type" value="Genomic_DNA"/>
</dbReference>
<name>A0ABS3R4R5_9ACTN</name>
<evidence type="ECO:0000313" key="2">
    <source>
        <dbReference type="Proteomes" id="UP000666915"/>
    </source>
</evidence>
<reference evidence="1 2" key="1">
    <citation type="submission" date="2021-03" db="EMBL/GenBank/DDBJ databases">
        <authorList>
            <person name="Kanchanasin P."/>
            <person name="Saeng-In P."/>
            <person name="Phongsopitanun W."/>
            <person name="Yuki M."/>
            <person name="Kudo T."/>
            <person name="Ohkuma M."/>
            <person name="Tanasupawat S."/>
        </authorList>
    </citation>
    <scope>NUCLEOTIDE SEQUENCE [LARGE SCALE GENOMIC DNA]</scope>
    <source>
        <strain evidence="1 2">L46</strain>
    </source>
</reference>
<dbReference type="Gene3D" id="1.20.120.520">
    <property type="entry name" value="nmb1532 protein domain like"/>
    <property type="match status" value="1"/>
</dbReference>
<protein>
    <recommendedName>
        <fullName evidence="3">Hemerythrin domain-containing protein</fullName>
    </recommendedName>
</protein>
<dbReference type="Proteomes" id="UP000666915">
    <property type="component" value="Unassembled WGS sequence"/>
</dbReference>
<organism evidence="1 2">
    <name type="scientific">Actinomadura nitritigenes</name>
    <dbReference type="NCBI Taxonomy" id="134602"/>
    <lineage>
        <taxon>Bacteria</taxon>
        <taxon>Bacillati</taxon>
        <taxon>Actinomycetota</taxon>
        <taxon>Actinomycetes</taxon>
        <taxon>Streptosporangiales</taxon>
        <taxon>Thermomonosporaceae</taxon>
        <taxon>Actinomadura</taxon>
    </lineage>
</organism>
<accession>A0ABS3R4R5</accession>
<proteinExistence type="predicted"/>